<dbReference type="InterPro" id="IPR009001">
    <property type="entry name" value="Transl_elong_EF1A/Init_IF2_C"/>
</dbReference>
<evidence type="ECO:0000256" key="6">
    <source>
        <dbReference type="ARBA" id="ARBA00023134"/>
    </source>
</evidence>
<dbReference type="CDD" id="cd03708">
    <property type="entry name" value="GTPBP_III"/>
    <property type="match status" value="1"/>
</dbReference>
<dbReference type="Pfam" id="PF00009">
    <property type="entry name" value="GTP_EFTU"/>
    <property type="match status" value="1"/>
</dbReference>
<feature type="domain" description="Tr-type G" evidence="7">
    <location>
        <begin position="43"/>
        <end position="270"/>
    </location>
</feature>
<evidence type="ECO:0000256" key="4">
    <source>
        <dbReference type="ARBA" id="ARBA00022768"/>
    </source>
</evidence>
<organism evidence="8">
    <name type="scientific">Albugo laibachii Nc14</name>
    <dbReference type="NCBI Taxonomy" id="890382"/>
    <lineage>
        <taxon>Eukaryota</taxon>
        <taxon>Sar</taxon>
        <taxon>Stramenopiles</taxon>
        <taxon>Oomycota</taxon>
        <taxon>Peronosporomycetes</taxon>
        <taxon>Albuginales</taxon>
        <taxon>Albuginaceae</taxon>
        <taxon>Albugo</taxon>
    </lineage>
</organism>
<name>F0WMP4_9STRA</name>
<dbReference type="SUPFAM" id="SSF50447">
    <property type="entry name" value="Translation proteins"/>
    <property type="match status" value="1"/>
</dbReference>
<dbReference type="PANTHER" id="PTHR43721">
    <property type="entry name" value="ELONGATION FACTOR TU-RELATED"/>
    <property type="match status" value="1"/>
</dbReference>
<proteinExistence type="inferred from homology"/>
<dbReference type="SUPFAM" id="SSF50465">
    <property type="entry name" value="EF-Tu/eEF-1alpha/eIF2-gamma C-terminal domain"/>
    <property type="match status" value="1"/>
</dbReference>
<dbReference type="EMBL" id="FR824204">
    <property type="protein sequence ID" value="CCA22578.1"/>
    <property type="molecule type" value="Genomic_DNA"/>
</dbReference>
<dbReference type="Gene3D" id="2.40.30.10">
    <property type="entry name" value="Translation factors"/>
    <property type="match status" value="2"/>
</dbReference>
<dbReference type="GO" id="GO:0005525">
    <property type="term" value="F:GTP binding"/>
    <property type="evidence" value="ECO:0007669"/>
    <property type="project" value="UniProtKB-KW"/>
</dbReference>
<dbReference type="InterPro" id="IPR050055">
    <property type="entry name" value="EF-Tu_GTPase"/>
</dbReference>
<keyword evidence="5" id="KW-0648">Protein biosynthesis</keyword>
<dbReference type="GO" id="GO:0003746">
    <property type="term" value="F:translation elongation factor activity"/>
    <property type="evidence" value="ECO:0007669"/>
    <property type="project" value="UniProtKB-KW"/>
</dbReference>
<dbReference type="GO" id="GO:0003924">
    <property type="term" value="F:GTPase activity"/>
    <property type="evidence" value="ECO:0007669"/>
    <property type="project" value="InterPro"/>
</dbReference>
<evidence type="ECO:0000259" key="7">
    <source>
        <dbReference type="PROSITE" id="PS51722"/>
    </source>
</evidence>
<dbReference type="FunFam" id="3.40.50.300:FF:000091">
    <property type="entry name" value="Probable GTP-binding protein 1"/>
    <property type="match status" value="1"/>
</dbReference>
<dbReference type="InterPro" id="IPR009000">
    <property type="entry name" value="Transl_B-barrel_sf"/>
</dbReference>
<evidence type="ECO:0000313" key="8">
    <source>
        <dbReference type="EMBL" id="CCA22578.1"/>
    </source>
</evidence>
<dbReference type="Gene3D" id="3.40.50.300">
    <property type="entry name" value="P-loop containing nucleotide triphosphate hydrolases"/>
    <property type="match status" value="1"/>
</dbReference>
<dbReference type="SUPFAM" id="SSF52540">
    <property type="entry name" value="P-loop containing nucleoside triphosphate hydrolases"/>
    <property type="match status" value="1"/>
</dbReference>
<accession>F0WMP4</accession>
<dbReference type="Pfam" id="PF03143">
    <property type="entry name" value="GTP_EFTU_D3"/>
    <property type="match status" value="1"/>
</dbReference>
<keyword evidence="3" id="KW-0547">Nucleotide-binding</keyword>
<keyword evidence="4" id="KW-0251">Elongation factor</keyword>
<dbReference type="AlphaFoldDB" id="F0WMP4"/>
<reference evidence="8" key="2">
    <citation type="submission" date="2011-02" db="EMBL/GenBank/DDBJ databases">
        <authorList>
            <person name="MacLean D."/>
        </authorList>
    </citation>
    <scope>NUCLEOTIDE SEQUENCE</scope>
</reference>
<evidence type="ECO:0000256" key="2">
    <source>
        <dbReference type="ARBA" id="ARBA00021392"/>
    </source>
</evidence>
<evidence type="ECO:0000256" key="1">
    <source>
        <dbReference type="ARBA" id="ARBA00007249"/>
    </source>
</evidence>
<evidence type="ECO:0000256" key="5">
    <source>
        <dbReference type="ARBA" id="ARBA00022917"/>
    </source>
</evidence>
<keyword evidence="6" id="KW-0342">GTP-binding</keyword>
<dbReference type="HOGENOM" id="CLU_012821_1_2_1"/>
<dbReference type="PANTHER" id="PTHR43721:SF9">
    <property type="entry name" value="GTP-BINDING PROTEIN 1"/>
    <property type="match status" value="1"/>
</dbReference>
<gene>
    <name evidence="8" type="primary">AlNc14C159G7732</name>
    <name evidence="8" type="ORF">ALNC14_087210</name>
</gene>
<dbReference type="PROSITE" id="PS51722">
    <property type="entry name" value="G_TR_2"/>
    <property type="match status" value="1"/>
</dbReference>
<dbReference type="InterPro" id="IPR000795">
    <property type="entry name" value="T_Tr_GTP-bd_dom"/>
</dbReference>
<evidence type="ECO:0000256" key="3">
    <source>
        <dbReference type="ARBA" id="ARBA00022741"/>
    </source>
</evidence>
<reference evidence="8" key="1">
    <citation type="journal article" date="2011" name="PLoS Biol.">
        <title>Gene gain and loss during evolution of obligate parasitism in the white rust pathogen of Arabidopsis thaliana.</title>
        <authorList>
            <person name="Kemen E."/>
            <person name="Gardiner A."/>
            <person name="Schultz-Larsen T."/>
            <person name="Kemen A.C."/>
            <person name="Balmuth A.L."/>
            <person name="Robert-Seilaniantz A."/>
            <person name="Bailey K."/>
            <person name="Holub E."/>
            <person name="Studholme D.J."/>
            <person name="Maclean D."/>
            <person name="Jones J.D."/>
        </authorList>
    </citation>
    <scope>NUCLEOTIDE SEQUENCE</scope>
</reference>
<protein>
    <recommendedName>
        <fullName evidence="2">Elongation factor Tu, chloroplastic</fullName>
    </recommendedName>
</protein>
<comment type="similarity">
    <text evidence="1">Belongs to the TRAFAC class translation factor GTPase superfamily. Classic translation factor GTPase family. EF-Tu/EF-1A subfamily.</text>
</comment>
<dbReference type="InterPro" id="IPR004160">
    <property type="entry name" value="Transl_elong_EFTu/EF1A_C"/>
</dbReference>
<dbReference type="InterPro" id="IPR027417">
    <property type="entry name" value="P-loop_NTPase"/>
</dbReference>
<sequence>MREQEEFELSHCDGPSGLDASLTESISGQYEQVSAQQERDTRLYTLRVAFVGNVDSGKSSLIGTLIKGELDDGRGSSRKAIFRHKHEIETGRTSSVATAYIGFDANGNQIVSKRAGKSIPSAELASIAEKRIQLIDLAGHEKYLKTTVYGLTGMQPDIVIVVIGTNMGVKRMTKEHLAIAVALEIPIIVALTKIDIAPKNVAMETIKVIRQSLRRYGKMAIIVKTEEQAAKAASNLISGRIAPILPISNVTGDGLPNLKHFFSEISPSALIKRNLSLKASGFLEKAESASDNKEMETNIRDNVELPVDETYQVPGVGFVIAGTLVHGEIKVNDTFLLGPDYYGHFQKVSVRSIECMYLPVKSILQGQTAAIAVRPINKKHIINRTTFRKGMVLLSLNMCIDNYVSHTFDARVIILHHQTTVTVGYQPMVNCRTIRQTAKIIAIEDLCQHSKSESSTVQSCEQDQEDIPVIRTGDRALVRFRFIHSPEFLRKGMRFVFRDGQAKGIGKVIRLIPMEKTQSAEHNL</sequence>